<sequence length="368" mass="39648">MSSSFGRFFKITSFGESHGQGLGVVIDGCPAGLKISTEEIQLELDRRKPGQSKITTARKESDLIQVLSGIYEGHTLGTAIGLVVYNEDHKSGDYDNLKDLYRPGHADYTYDARYGIRDHRGGGRASNREAVARVAAGAVAGKLLQSLLGTRCLSWVEQVHELKAQIDPDSVTLSQIEANEVRCPDPKMAEQMHAAIQQAKSEGNSLGGVIRFKVEGLPAGLGDPVFDKLTADLAKGLMSIAASRSVSFGLGEEAALLTGAEHNDLFVLKEGRIATQTNRAGGVLGGISNGQTLWGRITFKPTATLLRDQETLTKKQETTQFKARGRHDPCVLPRAVPNVDAMVNLVLADHLLSFAVANLGRLKRALVH</sequence>
<dbReference type="EMBL" id="MFNE01000043">
    <property type="protein sequence ID" value="OGG94009.1"/>
    <property type="molecule type" value="Genomic_DNA"/>
</dbReference>
<dbReference type="GO" id="GO:0005829">
    <property type="term" value="C:cytosol"/>
    <property type="evidence" value="ECO:0007669"/>
    <property type="project" value="TreeGrafter"/>
</dbReference>
<evidence type="ECO:0000256" key="6">
    <source>
        <dbReference type="ARBA" id="ARBA00023239"/>
    </source>
</evidence>
<evidence type="ECO:0000256" key="2">
    <source>
        <dbReference type="ARBA" id="ARBA00008014"/>
    </source>
</evidence>
<dbReference type="UniPathway" id="UPA00053">
    <property type="reaction ID" value="UER00090"/>
</dbReference>
<organism evidence="9 10">
    <name type="scientific">Candidatus Lambdaproteobacteria bacterium RIFOXYD2_FULL_50_16</name>
    <dbReference type="NCBI Taxonomy" id="1817772"/>
    <lineage>
        <taxon>Bacteria</taxon>
        <taxon>Pseudomonadati</taxon>
        <taxon>Pseudomonadota</taxon>
        <taxon>Candidatus Lambdaproteobacteria</taxon>
    </lineage>
</organism>
<dbReference type="Pfam" id="PF01264">
    <property type="entry name" value="Chorismate_synt"/>
    <property type="match status" value="1"/>
</dbReference>
<dbReference type="GO" id="GO:0010181">
    <property type="term" value="F:FMN binding"/>
    <property type="evidence" value="ECO:0007669"/>
    <property type="project" value="TreeGrafter"/>
</dbReference>
<dbReference type="PIRSF" id="PIRSF001456">
    <property type="entry name" value="Chorismate_synth"/>
    <property type="match status" value="1"/>
</dbReference>
<feature type="binding site" evidence="7">
    <location>
        <position position="47"/>
    </location>
    <ligand>
        <name>NADP(+)</name>
        <dbReference type="ChEBI" id="CHEBI:58349"/>
    </ligand>
</feature>
<dbReference type="GO" id="GO:0009073">
    <property type="term" value="P:aromatic amino acid family biosynthetic process"/>
    <property type="evidence" value="ECO:0007669"/>
    <property type="project" value="UniProtKB-KW"/>
</dbReference>
<feature type="binding site" evidence="7">
    <location>
        <position position="53"/>
    </location>
    <ligand>
        <name>NADP(+)</name>
        <dbReference type="ChEBI" id="CHEBI:58349"/>
    </ligand>
</feature>
<keyword evidence="7" id="KW-0285">Flavoprotein</keyword>
<protein>
    <recommendedName>
        <fullName evidence="3 7">Chorismate synthase</fullName>
        <shortName evidence="7">CS</shortName>
        <ecNumber evidence="3 7">4.2.3.5</ecNumber>
    </recommendedName>
    <alternativeName>
        <fullName evidence="7">5-enolpyruvylshikimate-3-phosphate phospholyase</fullName>
    </alternativeName>
</protein>
<dbReference type="PROSITE" id="PS00787">
    <property type="entry name" value="CHORISMATE_SYNTHASE_1"/>
    <property type="match status" value="1"/>
</dbReference>
<dbReference type="NCBIfam" id="NF003793">
    <property type="entry name" value="PRK05382.1"/>
    <property type="match status" value="1"/>
</dbReference>
<keyword evidence="7" id="KW-0288">FMN</keyword>
<dbReference type="InterPro" id="IPR035904">
    <property type="entry name" value="Chorismate_synth_AroC_sf"/>
</dbReference>
<comment type="subunit">
    <text evidence="7">Homotetramer.</text>
</comment>
<dbReference type="PANTHER" id="PTHR21085">
    <property type="entry name" value="CHORISMATE SYNTHASE"/>
    <property type="match status" value="1"/>
</dbReference>
<accession>A0A1F6G7D2</accession>
<dbReference type="GO" id="GO:0009423">
    <property type="term" value="P:chorismate biosynthetic process"/>
    <property type="evidence" value="ECO:0007669"/>
    <property type="project" value="UniProtKB-UniRule"/>
</dbReference>
<dbReference type="CDD" id="cd07304">
    <property type="entry name" value="Chorismate_synthase"/>
    <property type="match status" value="1"/>
</dbReference>
<dbReference type="SUPFAM" id="SSF103263">
    <property type="entry name" value="Chorismate synthase, AroC"/>
    <property type="match status" value="1"/>
</dbReference>
<dbReference type="STRING" id="1817772.A2527_09135"/>
<name>A0A1F6G7D2_9PROT</name>
<evidence type="ECO:0000256" key="8">
    <source>
        <dbReference type="RuleBase" id="RU000605"/>
    </source>
</evidence>
<gene>
    <name evidence="7" type="primary">aroC</name>
    <name evidence="9" type="ORF">A2527_09135</name>
</gene>
<dbReference type="EC" id="4.2.3.5" evidence="3 7"/>
<proteinExistence type="inferred from homology"/>
<dbReference type="PANTHER" id="PTHR21085:SF0">
    <property type="entry name" value="CHORISMATE SYNTHASE"/>
    <property type="match status" value="1"/>
</dbReference>
<comment type="function">
    <text evidence="7">Catalyzes the anti-1,4-elimination of the C-3 phosphate and the C-6 proR hydrogen from 5-enolpyruvylshikimate-3-phosphate (EPSP) to yield chorismate, which is the branch point compound that serves as the starting substrate for the three terminal pathways of aromatic amino acid biosynthesis. This reaction introduces a second double bond into the aromatic ring system.</text>
</comment>
<dbReference type="GO" id="GO:0004107">
    <property type="term" value="F:chorismate synthase activity"/>
    <property type="evidence" value="ECO:0007669"/>
    <property type="project" value="UniProtKB-UniRule"/>
</dbReference>
<dbReference type="Gene3D" id="3.60.150.10">
    <property type="entry name" value="Chorismate synthase AroC"/>
    <property type="match status" value="1"/>
</dbReference>
<dbReference type="HAMAP" id="MF_00300">
    <property type="entry name" value="Chorismate_synth"/>
    <property type="match status" value="1"/>
</dbReference>
<keyword evidence="4 7" id="KW-0028">Amino-acid biosynthesis</keyword>
<dbReference type="AlphaFoldDB" id="A0A1F6G7D2"/>
<keyword evidence="6 7" id="KW-0456">Lyase</keyword>
<comment type="catalytic activity">
    <reaction evidence="7 8">
        <text>5-O-(1-carboxyvinyl)-3-phosphoshikimate = chorismate + phosphate</text>
        <dbReference type="Rhea" id="RHEA:21020"/>
        <dbReference type="ChEBI" id="CHEBI:29748"/>
        <dbReference type="ChEBI" id="CHEBI:43474"/>
        <dbReference type="ChEBI" id="CHEBI:57701"/>
        <dbReference type="EC" id="4.2.3.5"/>
    </reaction>
</comment>
<keyword evidence="7" id="KW-0521">NADP</keyword>
<evidence type="ECO:0000313" key="9">
    <source>
        <dbReference type="EMBL" id="OGG94009.1"/>
    </source>
</evidence>
<comment type="caution">
    <text evidence="7">Lacks conserved residue(s) required for the propagation of feature annotation.</text>
</comment>
<evidence type="ECO:0000256" key="3">
    <source>
        <dbReference type="ARBA" id="ARBA00013036"/>
    </source>
</evidence>
<feature type="binding site" evidence="7">
    <location>
        <position position="326"/>
    </location>
    <ligand>
        <name>FMN</name>
        <dbReference type="ChEBI" id="CHEBI:58210"/>
    </ligand>
</feature>
<comment type="cofactor">
    <cofactor evidence="7 8">
        <name>FMNH2</name>
        <dbReference type="ChEBI" id="CHEBI:57618"/>
    </cofactor>
    <text evidence="7 8">Reduced FMN (FMNH(2)).</text>
</comment>
<dbReference type="GO" id="GO:0008652">
    <property type="term" value="P:amino acid biosynthetic process"/>
    <property type="evidence" value="ECO:0007669"/>
    <property type="project" value="UniProtKB-KW"/>
</dbReference>
<feature type="binding site" evidence="7">
    <location>
        <begin position="124"/>
        <end position="126"/>
    </location>
    <ligand>
        <name>FMN</name>
        <dbReference type="ChEBI" id="CHEBI:58210"/>
    </ligand>
</feature>
<evidence type="ECO:0000256" key="7">
    <source>
        <dbReference type="HAMAP-Rule" id="MF_00300"/>
    </source>
</evidence>
<dbReference type="InterPro" id="IPR000453">
    <property type="entry name" value="Chorismate_synth"/>
</dbReference>
<reference evidence="9 10" key="1">
    <citation type="journal article" date="2016" name="Nat. Commun.">
        <title>Thousands of microbial genomes shed light on interconnected biogeochemical processes in an aquifer system.</title>
        <authorList>
            <person name="Anantharaman K."/>
            <person name="Brown C.T."/>
            <person name="Hug L.A."/>
            <person name="Sharon I."/>
            <person name="Castelle C.J."/>
            <person name="Probst A.J."/>
            <person name="Thomas B.C."/>
            <person name="Singh A."/>
            <person name="Wilkins M.J."/>
            <person name="Karaoz U."/>
            <person name="Brodie E.L."/>
            <person name="Williams K.H."/>
            <person name="Hubbard S.S."/>
            <person name="Banfield J.F."/>
        </authorList>
    </citation>
    <scope>NUCLEOTIDE SEQUENCE [LARGE SCALE GENOMIC DNA]</scope>
</reference>
<evidence type="ECO:0000256" key="4">
    <source>
        <dbReference type="ARBA" id="ARBA00022605"/>
    </source>
</evidence>
<feature type="binding site" evidence="7">
    <location>
        <position position="285"/>
    </location>
    <ligand>
        <name>FMN</name>
        <dbReference type="ChEBI" id="CHEBI:58210"/>
    </ligand>
</feature>
<keyword evidence="7" id="KW-0274">FAD</keyword>
<feature type="binding site" evidence="7">
    <location>
        <begin position="300"/>
        <end position="304"/>
    </location>
    <ligand>
        <name>FMN</name>
        <dbReference type="ChEBI" id="CHEBI:58210"/>
    </ligand>
</feature>
<dbReference type="Proteomes" id="UP000178449">
    <property type="component" value="Unassembled WGS sequence"/>
</dbReference>
<comment type="pathway">
    <text evidence="1 7 8">Metabolic intermediate biosynthesis; chorismate biosynthesis; chorismate from D-erythrose 4-phosphate and phosphoenolpyruvate: step 7/7.</text>
</comment>
<dbReference type="NCBIfam" id="TIGR00033">
    <property type="entry name" value="aroC"/>
    <property type="match status" value="1"/>
</dbReference>
<dbReference type="InterPro" id="IPR020541">
    <property type="entry name" value="Chorismate_synthase_CS"/>
</dbReference>
<evidence type="ECO:0000256" key="5">
    <source>
        <dbReference type="ARBA" id="ARBA00023141"/>
    </source>
</evidence>
<keyword evidence="5 7" id="KW-0057">Aromatic amino acid biosynthesis</keyword>
<comment type="similarity">
    <text evidence="2 7 8">Belongs to the chorismate synthase family.</text>
</comment>
<comment type="caution">
    <text evidence="9">The sequence shown here is derived from an EMBL/GenBank/DDBJ whole genome shotgun (WGS) entry which is preliminary data.</text>
</comment>
<evidence type="ECO:0000256" key="1">
    <source>
        <dbReference type="ARBA" id="ARBA00005044"/>
    </source>
</evidence>
<evidence type="ECO:0000313" key="10">
    <source>
        <dbReference type="Proteomes" id="UP000178449"/>
    </source>
</evidence>